<sequence>MPSHLHELMQHARLHRARNRPGPLTPKLTTLYTPSLCSPQPVRSDPEQRLLDAFILTIAMNRFCSCLARPCLGSRSHDRPGSKLPTLLAKASVFGNQVWHTWTTYSPQDGHVMIIPGVLVSLRPNHGGRSVDGYPDITTFCTEYSPAL</sequence>
<protein>
    <submittedName>
        <fullName evidence="1">Uncharacterized protein</fullName>
    </submittedName>
</protein>
<name>A0A1Y1NN88_PHOPY</name>
<proteinExistence type="predicted"/>
<dbReference type="AlphaFoldDB" id="A0A1Y1NN88"/>
<accession>A0A1Y1NN88</accession>
<reference evidence="1" key="1">
    <citation type="journal article" date="2016" name="Sci. Rep.">
        <title>Molecular characterization of firefly nuptial gifts: a multi-omics approach sheds light on postcopulatory sexual selection.</title>
        <authorList>
            <person name="Al-Wathiqui N."/>
            <person name="Fallon T.R."/>
            <person name="South A."/>
            <person name="Weng J.K."/>
            <person name="Lewis S.M."/>
        </authorList>
    </citation>
    <scope>NUCLEOTIDE SEQUENCE</scope>
</reference>
<dbReference type="EMBL" id="GEZM01000559">
    <property type="protein sequence ID" value="JAV98375.1"/>
    <property type="molecule type" value="Transcribed_RNA"/>
</dbReference>
<organism evidence="1">
    <name type="scientific">Photinus pyralis</name>
    <name type="common">Common eastern firefly</name>
    <name type="synonym">Lampyris pyralis</name>
    <dbReference type="NCBI Taxonomy" id="7054"/>
    <lineage>
        <taxon>Eukaryota</taxon>
        <taxon>Metazoa</taxon>
        <taxon>Ecdysozoa</taxon>
        <taxon>Arthropoda</taxon>
        <taxon>Hexapoda</taxon>
        <taxon>Insecta</taxon>
        <taxon>Pterygota</taxon>
        <taxon>Neoptera</taxon>
        <taxon>Endopterygota</taxon>
        <taxon>Coleoptera</taxon>
        <taxon>Polyphaga</taxon>
        <taxon>Elateriformia</taxon>
        <taxon>Elateroidea</taxon>
        <taxon>Lampyridae</taxon>
        <taxon>Lampyrinae</taxon>
        <taxon>Photinus</taxon>
    </lineage>
</organism>
<evidence type="ECO:0000313" key="1">
    <source>
        <dbReference type="EMBL" id="JAV98375.1"/>
    </source>
</evidence>